<dbReference type="AlphaFoldDB" id="A0A2T4JDR0"/>
<dbReference type="SUPFAM" id="SSF51294">
    <property type="entry name" value="Hedgehog/intein (Hint) domain"/>
    <property type="match status" value="1"/>
</dbReference>
<organism evidence="2 3">
    <name type="scientific">Fuscovulum blasticum DSM 2131</name>
    <dbReference type="NCBI Taxonomy" id="1188250"/>
    <lineage>
        <taxon>Bacteria</taxon>
        <taxon>Pseudomonadati</taxon>
        <taxon>Pseudomonadota</taxon>
        <taxon>Alphaproteobacteria</taxon>
        <taxon>Rhodobacterales</taxon>
        <taxon>Paracoccaceae</taxon>
        <taxon>Pseudogemmobacter</taxon>
    </lineage>
</organism>
<dbReference type="InterPro" id="IPR028992">
    <property type="entry name" value="Hedgehog/Intein_dom"/>
</dbReference>
<dbReference type="Proteomes" id="UP000241362">
    <property type="component" value="Unassembled WGS sequence"/>
</dbReference>
<dbReference type="InterPro" id="IPR006141">
    <property type="entry name" value="Intein_N"/>
</dbReference>
<feature type="domain" description="Hedgehog/Intein (Hint)" evidence="1">
    <location>
        <begin position="146"/>
        <end position="282"/>
    </location>
</feature>
<comment type="caution">
    <text evidence="2">The sequence shown here is derived from an EMBL/GenBank/DDBJ whole genome shotgun (WGS) entry which is preliminary data.</text>
</comment>
<sequence>MPSHYIYVYSPSDFTTAIPAENGSGNFSGTLPYTLTLKPGAKPTRVLVNDSNDQFQEVDPSQKLAEAVTINGITRPAGTTINSAYDLYSTSSSLRVITVHFGGDGYFSGPVHGLVSTEPLVPGQPYTFNRSVTSNSAPINYANLACFAEGTRILTDQGEVAVETLKAGQMLVTLDNGLQPLRRLLQTTVAADGYHAPVKVPAGRFGNRRDLWLSPQHRVLIRGPRAELLFGEAEVLVSAIHLVRSGLAVQIPQPEVTYFHLLLDRHEILFSEGAPTESYLPGIEDELIQVDGAEAMPRPGPYRAANSPRAARLCLRGYQAAALLAA</sequence>
<dbReference type="Pfam" id="PF13403">
    <property type="entry name" value="Hint_2"/>
    <property type="match status" value="1"/>
</dbReference>
<evidence type="ECO:0000313" key="3">
    <source>
        <dbReference type="Proteomes" id="UP000241362"/>
    </source>
</evidence>
<reference evidence="2 3" key="1">
    <citation type="submission" date="2018-03" db="EMBL/GenBank/DDBJ databases">
        <title>Rhodobacter blasticus.</title>
        <authorList>
            <person name="Meyer T.E."/>
            <person name="Miller S."/>
            <person name="Lodha T."/>
            <person name="Gandham S."/>
            <person name="Chintalapati S."/>
            <person name="Chintalapati V.R."/>
        </authorList>
    </citation>
    <scope>NUCLEOTIDE SEQUENCE [LARGE SCALE GENOMIC DNA]</scope>
    <source>
        <strain evidence="2 3">DSM 2131</strain>
    </source>
</reference>
<dbReference type="InterPro" id="IPR036844">
    <property type="entry name" value="Hint_dom_sf"/>
</dbReference>
<dbReference type="PROSITE" id="PS50817">
    <property type="entry name" value="INTEIN_N_TER"/>
    <property type="match status" value="1"/>
</dbReference>
<dbReference type="EMBL" id="PZKE01000002">
    <property type="protein sequence ID" value="PTE15973.1"/>
    <property type="molecule type" value="Genomic_DNA"/>
</dbReference>
<dbReference type="GO" id="GO:0016539">
    <property type="term" value="P:intein-mediated protein splicing"/>
    <property type="evidence" value="ECO:0007669"/>
    <property type="project" value="InterPro"/>
</dbReference>
<dbReference type="Gene3D" id="2.170.16.10">
    <property type="entry name" value="Hedgehog/Intein (Hint) domain"/>
    <property type="match status" value="1"/>
</dbReference>
<evidence type="ECO:0000259" key="1">
    <source>
        <dbReference type="Pfam" id="PF13403"/>
    </source>
</evidence>
<keyword evidence="3" id="KW-1185">Reference proteome</keyword>
<protein>
    <submittedName>
        <fullName evidence="2">Type I secretion protein</fullName>
    </submittedName>
</protein>
<accession>A0A2T4JDR0</accession>
<evidence type="ECO:0000313" key="2">
    <source>
        <dbReference type="EMBL" id="PTE15973.1"/>
    </source>
</evidence>
<dbReference type="RefSeq" id="WP_107671982.1">
    <property type="nucleotide sequence ID" value="NZ_PZKE01000002.1"/>
</dbReference>
<name>A0A2T4JDR0_FUSBL</name>
<gene>
    <name evidence="2" type="ORF">C5F44_02740</name>
</gene>
<proteinExistence type="predicted"/>